<dbReference type="GO" id="GO:0015629">
    <property type="term" value="C:actin cytoskeleton"/>
    <property type="evidence" value="ECO:0007669"/>
    <property type="project" value="TreeGrafter"/>
</dbReference>
<dbReference type="GO" id="GO:0030833">
    <property type="term" value="P:regulation of actin filament polymerization"/>
    <property type="evidence" value="ECO:0007669"/>
    <property type="project" value="TreeGrafter"/>
</dbReference>
<dbReference type="Proteomes" id="UP000694555">
    <property type="component" value="Unplaced"/>
</dbReference>
<evidence type="ECO:0000313" key="2">
    <source>
        <dbReference type="Ensembl" id="ENSBJAP00000022222.1"/>
    </source>
</evidence>
<accession>A0A8C0BWR3</accession>
<evidence type="ECO:0000313" key="3">
    <source>
        <dbReference type="Proteomes" id="UP000694555"/>
    </source>
</evidence>
<dbReference type="InterPro" id="IPR017248">
    <property type="entry name" value="HAX-1"/>
</dbReference>
<dbReference type="GO" id="GO:0005739">
    <property type="term" value="C:mitochondrion"/>
    <property type="evidence" value="ECO:0007669"/>
    <property type="project" value="TreeGrafter"/>
</dbReference>
<dbReference type="PANTHER" id="PTHR14938">
    <property type="entry name" value="HCLS1-ASSOCIATED PROTEIN X-1"/>
    <property type="match status" value="1"/>
</dbReference>
<feature type="region of interest" description="Disordered" evidence="1">
    <location>
        <begin position="1"/>
        <end position="23"/>
    </location>
</feature>
<reference evidence="2" key="1">
    <citation type="submission" date="2025-08" db="UniProtKB">
        <authorList>
            <consortium name="Ensembl"/>
        </authorList>
    </citation>
    <scope>IDENTIFICATION</scope>
</reference>
<dbReference type="GO" id="GO:0016324">
    <property type="term" value="C:apical plasma membrane"/>
    <property type="evidence" value="ECO:0007669"/>
    <property type="project" value="TreeGrafter"/>
</dbReference>
<reference evidence="2" key="2">
    <citation type="submission" date="2025-09" db="UniProtKB">
        <authorList>
            <consortium name="Ensembl"/>
        </authorList>
    </citation>
    <scope>IDENTIFICATION</scope>
</reference>
<dbReference type="GO" id="GO:0030136">
    <property type="term" value="C:clathrin-coated vesicle"/>
    <property type="evidence" value="ECO:0007669"/>
    <property type="project" value="TreeGrafter"/>
</dbReference>
<dbReference type="GO" id="GO:0043066">
    <property type="term" value="P:negative regulation of apoptotic process"/>
    <property type="evidence" value="ECO:0007669"/>
    <property type="project" value="InterPro"/>
</dbReference>
<proteinExistence type="predicted"/>
<name>A0A8C0BWR3_9AVES</name>
<protein>
    <submittedName>
        <fullName evidence="2">HCLS1 associated protein X-1</fullName>
    </submittedName>
</protein>
<dbReference type="PANTHER" id="PTHR14938:SF2">
    <property type="entry name" value="HCLS1-ASSOCIATED PROTEIN X-1"/>
    <property type="match status" value="1"/>
</dbReference>
<dbReference type="Ensembl" id="ENSBJAT00000022847.1">
    <property type="protein sequence ID" value="ENSBJAP00000022222.1"/>
    <property type="gene ID" value="ENSBJAG00000014445.1"/>
</dbReference>
<dbReference type="AlphaFoldDB" id="A0A8C0BWR3"/>
<sequence length="251" mass="27869">MLKHPDSPAPGASPGVSERASEPARPWRPFLGVGEGSVSRGLSHGGHWSLLLRCHALPPHHWHVALPCRWKTLTWLLPASRKTKVGARSRAAGSLPSPLYQLTLLQPLGCVPTLLSLSFISPADLDSQVSSTGLGTILRPNEPKSHSYFQSVSVTKVTLPDGVVEERRTVQDSQGRQETTVTRRRGDQAFITTTKEDGQSKDYREEVVNMDDRELAQFMDTWPRQDELHAPNLSDPSSALGSFFRRWFSSW</sequence>
<organism evidence="2 3">
    <name type="scientific">Buteo japonicus</name>
    <dbReference type="NCBI Taxonomy" id="224669"/>
    <lineage>
        <taxon>Eukaryota</taxon>
        <taxon>Metazoa</taxon>
        <taxon>Chordata</taxon>
        <taxon>Craniata</taxon>
        <taxon>Vertebrata</taxon>
        <taxon>Euteleostomi</taxon>
        <taxon>Archelosauria</taxon>
        <taxon>Archosauria</taxon>
        <taxon>Dinosauria</taxon>
        <taxon>Saurischia</taxon>
        <taxon>Theropoda</taxon>
        <taxon>Coelurosauria</taxon>
        <taxon>Aves</taxon>
        <taxon>Neognathae</taxon>
        <taxon>Neoaves</taxon>
        <taxon>Telluraves</taxon>
        <taxon>Accipitrimorphae</taxon>
        <taxon>Accipitriformes</taxon>
        <taxon>Accipitridae</taxon>
        <taxon>Accipitrinae</taxon>
        <taxon>Buteo</taxon>
    </lineage>
</organism>
<keyword evidence="3" id="KW-1185">Reference proteome</keyword>
<dbReference type="GO" id="GO:0016529">
    <property type="term" value="C:sarcoplasmic reticulum"/>
    <property type="evidence" value="ECO:0007669"/>
    <property type="project" value="TreeGrafter"/>
</dbReference>
<evidence type="ECO:0000256" key="1">
    <source>
        <dbReference type="SAM" id="MobiDB-lite"/>
    </source>
</evidence>